<protein>
    <submittedName>
        <fullName evidence="1">Uncharacterized protein</fullName>
    </submittedName>
</protein>
<sequence length="119" mass="13772">MSVSEPIVMHSYARRQFRLHGGLCLKAVFTEVVLKTRDEQTNTRSGALKERPLSSWALRDEDVGKLKESKGGEEAVKLRPQTTWNRKGDSKENIFLRCMVADIWRKCIHSHMRKKTDTE</sequence>
<organism evidence="1 2">
    <name type="scientific">Caerostris extrusa</name>
    <name type="common">Bark spider</name>
    <name type="synonym">Caerostris bankana</name>
    <dbReference type="NCBI Taxonomy" id="172846"/>
    <lineage>
        <taxon>Eukaryota</taxon>
        <taxon>Metazoa</taxon>
        <taxon>Ecdysozoa</taxon>
        <taxon>Arthropoda</taxon>
        <taxon>Chelicerata</taxon>
        <taxon>Arachnida</taxon>
        <taxon>Araneae</taxon>
        <taxon>Araneomorphae</taxon>
        <taxon>Entelegynae</taxon>
        <taxon>Araneoidea</taxon>
        <taxon>Araneidae</taxon>
        <taxon>Caerostris</taxon>
    </lineage>
</organism>
<dbReference type="Proteomes" id="UP001054945">
    <property type="component" value="Unassembled WGS sequence"/>
</dbReference>
<evidence type="ECO:0000313" key="2">
    <source>
        <dbReference type="Proteomes" id="UP001054945"/>
    </source>
</evidence>
<dbReference type="AlphaFoldDB" id="A0AAV4NZV3"/>
<proteinExistence type="predicted"/>
<comment type="caution">
    <text evidence="1">The sequence shown here is derived from an EMBL/GenBank/DDBJ whole genome shotgun (WGS) entry which is preliminary data.</text>
</comment>
<keyword evidence="2" id="KW-1185">Reference proteome</keyword>
<name>A0AAV4NZV3_CAEEX</name>
<accession>A0AAV4NZV3</accession>
<reference evidence="1 2" key="1">
    <citation type="submission" date="2021-06" db="EMBL/GenBank/DDBJ databases">
        <title>Caerostris extrusa draft genome.</title>
        <authorList>
            <person name="Kono N."/>
            <person name="Arakawa K."/>
        </authorList>
    </citation>
    <scope>NUCLEOTIDE SEQUENCE [LARGE SCALE GENOMIC DNA]</scope>
</reference>
<evidence type="ECO:0000313" key="1">
    <source>
        <dbReference type="EMBL" id="GIX89174.1"/>
    </source>
</evidence>
<dbReference type="EMBL" id="BPLR01003832">
    <property type="protein sequence ID" value="GIX89174.1"/>
    <property type="molecule type" value="Genomic_DNA"/>
</dbReference>
<gene>
    <name evidence="1" type="ORF">CEXT_542521</name>
</gene>